<accession>A0A1F2UPL7</accession>
<evidence type="ECO:0000256" key="10">
    <source>
        <dbReference type="ARBA" id="ARBA00023186"/>
    </source>
</evidence>
<evidence type="ECO:0000256" key="9">
    <source>
        <dbReference type="ARBA" id="ARBA00023136"/>
    </source>
</evidence>
<evidence type="ECO:0000256" key="12">
    <source>
        <dbReference type="ARBA" id="ARBA00026028"/>
    </source>
</evidence>
<keyword evidence="7" id="KW-0653">Protein transport</keyword>
<name>A0A1F2UPL7_9ACTN</name>
<dbReference type="CDD" id="cd20070">
    <property type="entry name" value="5TM_YidC_Alb3"/>
    <property type="match status" value="1"/>
</dbReference>
<dbReference type="GO" id="GO:0015031">
    <property type="term" value="P:protein transport"/>
    <property type="evidence" value="ECO:0007669"/>
    <property type="project" value="UniProtKB-KW"/>
</dbReference>
<dbReference type="PANTHER" id="PTHR12428">
    <property type="entry name" value="OXA1"/>
    <property type="match status" value="1"/>
</dbReference>
<keyword evidence="10" id="KW-0143">Chaperone</keyword>
<keyword evidence="6 16" id="KW-0812">Transmembrane</keyword>
<feature type="domain" description="Membrane insertase YidC/Oxa/ALB C-terminal" evidence="19">
    <location>
        <begin position="26"/>
        <end position="211"/>
    </location>
</feature>
<evidence type="ECO:0000259" key="19">
    <source>
        <dbReference type="Pfam" id="PF02096"/>
    </source>
</evidence>
<dbReference type="GO" id="GO:0032977">
    <property type="term" value="F:membrane insertase activity"/>
    <property type="evidence" value="ECO:0007669"/>
    <property type="project" value="InterPro"/>
</dbReference>
<evidence type="ECO:0000256" key="2">
    <source>
        <dbReference type="ARBA" id="ARBA00010527"/>
    </source>
</evidence>
<evidence type="ECO:0000256" key="11">
    <source>
        <dbReference type="ARBA" id="ARBA00025034"/>
    </source>
</evidence>
<gene>
    <name evidence="20" type="ORF">A2074_03280</name>
</gene>
<evidence type="ECO:0000256" key="6">
    <source>
        <dbReference type="ARBA" id="ARBA00022692"/>
    </source>
</evidence>
<dbReference type="Proteomes" id="UP000178086">
    <property type="component" value="Unassembled WGS sequence"/>
</dbReference>
<evidence type="ECO:0000256" key="17">
    <source>
        <dbReference type="SAM" id="Coils"/>
    </source>
</evidence>
<dbReference type="GO" id="GO:0005886">
    <property type="term" value="C:plasma membrane"/>
    <property type="evidence" value="ECO:0007669"/>
    <property type="project" value="UniProtKB-SubCell"/>
</dbReference>
<evidence type="ECO:0000256" key="7">
    <source>
        <dbReference type="ARBA" id="ARBA00022927"/>
    </source>
</evidence>
<dbReference type="Pfam" id="PF02096">
    <property type="entry name" value="60KD_IMP"/>
    <property type="match status" value="1"/>
</dbReference>
<evidence type="ECO:0000256" key="14">
    <source>
        <dbReference type="ARBA" id="ARBA00033245"/>
    </source>
</evidence>
<keyword evidence="9 18" id="KW-0472">Membrane</keyword>
<evidence type="ECO:0000256" key="18">
    <source>
        <dbReference type="SAM" id="Phobius"/>
    </source>
</evidence>
<evidence type="ECO:0000256" key="16">
    <source>
        <dbReference type="RuleBase" id="RU003945"/>
    </source>
</evidence>
<organism evidence="20 21">
    <name type="scientific">Candidatus Aquicultor primus</name>
    <dbReference type="NCBI Taxonomy" id="1797195"/>
    <lineage>
        <taxon>Bacteria</taxon>
        <taxon>Bacillati</taxon>
        <taxon>Actinomycetota</taxon>
        <taxon>Candidatus Aquicultoria</taxon>
        <taxon>Candidatus Aquicultorales</taxon>
        <taxon>Candidatus Aquicultoraceae</taxon>
        <taxon>Candidatus Aquicultor</taxon>
    </lineage>
</organism>
<protein>
    <recommendedName>
        <fullName evidence="3">Membrane protein insertase YidC</fullName>
    </recommendedName>
    <alternativeName>
        <fullName evidence="15">Foldase YidC</fullName>
    </alternativeName>
    <alternativeName>
        <fullName evidence="14">Membrane integrase YidC</fullName>
    </alternativeName>
    <alternativeName>
        <fullName evidence="13">Membrane protein YidC</fullName>
    </alternativeName>
</protein>
<keyword evidence="8 18" id="KW-1133">Transmembrane helix</keyword>
<dbReference type="GO" id="GO:0051205">
    <property type="term" value="P:protein insertion into membrane"/>
    <property type="evidence" value="ECO:0007669"/>
    <property type="project" value="TreeGrafter"/>
</dbReference>
<evidence type="ECO:0000256" key="3">
    <source>
        <dbReference type="ARBA" id="ARBA00015325"/>
    </source>
</evidence>
<evidence type="ECO:0000313" key="21">
    <source>
        <dbReference type="Proteomes" id="UP000178086"/>
    </source>
</evidence>
<dbReference type="AlphaFoldDB" id="A0A1F2UPL7"/>
<dbReference type="InterPro" id="IPR001708">
    <property type="entry name" value="YidC/ALB3/OXA1/COX18"/>
</dbReference>
<evidence type="ECO:0000256" key="15">
    <source>
        <dbReference type="ARBA" id="ARBA00033342"/>
    </source>
</evidence>
<keyword evidence="17" id="KW-0175">Coiled coil</keyword>
<dbReference type="PANTHER" id="PTHR12428:SF65">
    <property type="entry name" value="CYTOCHROME C OXIDASE ASSEMBLY PROTEIN COX18, MITOCHONDRIAL"/>
    <property type="match status" value="1"/>
</dbReference>
<dbReference type="InterPro" id="IPR028055">
    <property type="entry name" value="YidC/Oxa/ALB_C"/>
</dbReference>
<evidence type="ECO:0000313" key="20">
    <source>
        <dbReference type="EMBL" id="OFW33005.1"/>
    </source>
</evidence>
<feature type="coiled-coil region" evidence="17">
    <location>
        <begin position="55"/>
        <end position="86"/>
    </location>
</feature>
<comment type="caution">
    <text evidence="20">The sequence shown here is derived from an EMBL/GenBank/DDBJ whole genome shotgun (WGS) entry which is preliminary data.</text>
</comment>
<feature type="transmembrane region" description="Helical" evidence="18">
    <location>
        <begin position="133"/>
        <end position="156"/>
    </location>
</feature>
<comment type="subcellular location">
    <subcellularLocation>
        <location evidence="1">Cell membrane</location>
        <topology evidence="1">Multi-pass membrane protein</topology>
    </subcellularLocation>
    <subcellularLocation>
        <location evidence="16">Membrane</location>
        <topology evidence="16">Multi-pass membrane protein</topology>
    </subcellularLocation>
</comment>
<keyword evidence="4" id="KW-0813">Transport</keyword>
<dbReference type="InterPro" id="IPR047196">
    <property type="entry name" value="YidC_ALB_C"/>
</dbReference>
<keyword evidence="5" id="KW-1003">Cell membrane</keyword>
<feature type="transmembrane region" description="Helical" evidence="18">
    <location>
        <begin position="26"/>
        <end position="46"/>
    </location>
</feature>
<reference evidence="20 21" key="1">
    <citation type="journal article" date="2016" name="Nat. Commun.">
        <title>Thousands of microbial genomes shed light on interconnected biogeochemical processes in an aquifer system.</title>
        <authorList>
            <person name="Anantharaman K."/>
            <person name="Brown C.T."/>
            <person name="Hug L.A."/>
            <person name="Sharon I."/>
            <person name="Castelle C.J."/>
            <person name="Probst A.J."/>
            <person name="Thomas B.C."/>
            <person name="Singh A."/>
            <person name="Wilkins M.J."/>
            <person name="Karaoz U."/>
            <person name="Brodie E.L."/>
            <person name="Williams K.H."/>
            <person name="Hubbard S.S."/>
            <person name="Banfield J.F."/>
        </authorList>
    </citation>
    <scope>NUCLEOTIDE SEQUENCE [LARGE SCALE GENOMIC DNA]</scope>
</reference>
<sequence>MIELWNGLIDLLKDVLQFFYIYVNDYGVAIILLTVAIRVVILPLTIKQTKSMYEMQRLQPKLKELQEKYKDNKEKLQQEMLKFYSEHKVNPFGGCFPLLLQMPIFFALFQMLMKNKDLLDATSLGIFGLGTRPSAAFGEGVIAFLPYLILIVLMALTTYIPQKMMATDPQQQRMGLMLMPLMVFFAWTLPTGVLLYWITTNVWTIAQQYVTLKLAKQAEVANGKGN</sequence>
<comment type="similarity">
    <text evidence="2">Belongs to the OXA1/ALB3/YidC family. Type 1 subfamily.</text>
</comment>
<evidence type="ECO:0000256" key="13">
    <source>
        <dbReference type="ARBA" id="ARBA00031538"/>
    </source>
</evidence>
<feature type="transmembrane region" description="Helical" evidence="18">
    <location>
        <begin position="176"/>
        <end position="198"/>
    </location>
</feature>
<comment type="subunit">
    <text evidence="12">Interacts with the Sec translocase complex via SecD. Specifically interacts with transmembrane segments of nascent integral membrane proteins during membrane integration.</text>
</comment>
<evidence type="ECO:0000256" key="5">
    <source>
        <dbReference type="ARBA" id="ARBA00022475"/>
    </source>
</evidence>
<feature type="transmembrane region" description="Helical" evidence="18">
    <location>
        <begin position="92"/>
        <end position="113"/>
    </location>
</feature>
<evidence type="ECO:0000256" key="4">
    <source>
        <dbReference type="ARBA" id="ARBA00022448"/>
    </source>
</evidence>
<proteinExistence type="inferred from homology"/>
<comment type="function">
    <text evidence="11">Required for the insertion and/or proper folding and/or complex formation of integral membrane proteins into the membrane. Involved in integration of membrane proteins that insert both dependently and independently of the Sec translocase complex, as well as at least some lipoproteins. Aids folding of multispanning membrane proteins.</text>
</comment>
<dbReference type="NCBIfam" id="TIGR03592">
    <property type="entry name" value="yidC_oxa1_cterm"/>
    <property type="match status" value="1"/>
</dbReference>
<dbReference type="EMBL" id="MELI01000079">
    <property type="protein sequence ID" value="OFW33005.1"/>
    <property type="molecule type" value="Genomic_DNA"/>
</dbReference>
<evidence type="ECO:0000256" key="1">
    <source>
        <dbReference type="ARBA" id="ARBA00004651"/>
    </source>
</evidence>
<evidence type="ECO:0000256" key="8">
    <source>
        <dbReference type="ARBA" id="ARBA00022989"/>
    </source>
</evidence>